<feature type="signal peptide" evidence="1">
    <location>
        <begin position="1"/>
        <end position="28"/>
    </location>
</feature>
<sequence length="522" mass="57758">MRNKRYFSIRTAAVAFTLLLLSFLPACSDENGGNSPDIPDGKLYTLTIHLQPSANHTPATKATTKAEEDEVPDNAYERKLEHWWLLVYGIHPDTRLDGLIDVISDETYKTNSTGEDSKTPVTLELPIGEYRLYALANLNSLDNGEELIKKLKDKSIAEDELKEATANLKEINNFNPTGGSARQAIPMSSYATKAPVSENGENTADVTLFRMLGKVRIDLYNRMGTTENVTLEKLSMGQFRKGPIWLLPYGDGPELPEIGPNFPEYKEGVEFLTYTIVENGSIALPTSPDESRSYPFYQYETSYANTDDSDRDFTISVKAGKKELTDYKIDFNWMRRNDFLTIPIYISNIETTLSWSESRMPIGGLPEKKVYGPDNGIQVGTPFACTVNHAGDVTVEYELESIAGIGDDDLALKYNPGGEQVSGQKFCEATLVNNTATAGQTVGLLIDKNNVVLEDNAEITLTLDKTNPRKGSFTVRTQELGNASSAEIKLTLVATYGTETPKREIEIPYTIIITNEKKGGNS</sequence>
<keyword evidence="1" id="KW-0732">Signal</keyword>
<dbReference type="AlphaFoldDB" id="A0AAP2VKA7"/>
<reference evidence="2" key="1">
    <citation type="submission" date="2021-10" db="EMBL/GenBank/DDBJ databases">
        <title>Collection of gut derived symbiotic bacterial strains cultured from healthy donors.</title>
        <authorList>
            <person name="Lin H."/>
            <person name="Littmann E."/>
            <person name="Kohout C."/>
            <person name="Pamer E.G."/>
        </authorList>
    </citation>
    <scope>NUCLEOTIDE SEQUENCE</scope>
    <source>
        <strain evidence="2">DFI.2.94</strain>
    </source>
</reference>
<evidence type="ECO:0000313" key="2">
    <source>
        <dbReference type="EMBL" id="MCB6517967.1"/>
    </source>
</evidence>
<organism evidence="2 3">
    <name type="scientific">Parabacteroides distasonis</name>
    <dbReference type="NCBI Taxonomy" id="823"/>
    <lineage>
        <taxon>Bacteria</taxon>
        <taxon>Pseudomonadati</taxon>
        <taxon>Bacteroidota</taxon>
        <taxon>Bacteroidia</taxon>
        <taxon>Bacteroidales</taxon>
        <taxon>Tannerellaceae</taxon>
        <taxon>Parabacteroides</taxon>
    </lineage>
</organism>
<comment type="caution">
    <text evidence="2">The sequence shown here is derived from an EMBL/GenBank/DDBJ whole genome shotgun (WGS) entry which is preliminary data.</text>
</comment>
<feature type="chain" id="PRO_5042916331" description="Major fimbrial subunit protein N-terminal domain-containing protein" evidence="1">
    <location>
        <begin position="29"/>
        <end position="522"/>
    </location>
</feature>
<dbReference type="RefSeq" id="WP_158532490.1">
    <property type="nucleotide sequence ID" value="NZ_JADMVU010000048.1"/>
</dbReference>
<evidence type="ECO:0008006" key="4">
    <source>
        <dbReference type="Google" id="ProtNLM"/>
    </source>
</evidence>
<dbReference type="Proteomes" id="UP001198806">
    <property type="component" value="Unassembled WGS sequence"/>
</dbReference>
<evidence type="ECO:0000256" key="1">
    <source>
        <dbReference type="SAM" id="SignalP"/>
    </source>
</evidence>
<accession>A0AAP2VKA7</accession>
<evidence type="ECO:0000313" key="3">
    <source>
        <dbReference type="Proteomes" id="UP001198806"/>
    </source>
</evidence>
<gene>
    <name evidence="2" type="ORF">LI194_09190</name>
</gene>
<dbReference type="EMBL" id="JAJCNI010000009">
    <property type="protein sequence ID" value="MCB6517967.1"/>
    <property type="molecule type" value="Genomic_DNA"/>
</dbReference>
<protein>
    <recommendedName>
        <fullName evidence="4">Major fimbrial subunit protein N-terminal domain-containing protein</fullName>
    </recommendedName>
</protein>
<proteinExistence type="predicted"/>
<name>A0AAP2VKA7_PARDI</name>